<dbReference type="InterPro" id="IPR012337">
    <property type="entry name" value="RNaseH-like_sf"/>
</dbReference>
<dbReference type="Proteomes" id="UP001215280">
    <property type="component" value="Unassembled WGS sequence"/>
</dbReference>
<name>A0AAD7MY47_9AGAR</name>
<dbReference type="SUPFAM" id="SSF53098">
    <property type="entry name" value="Ribonuclease H-like"/>
    <property type="match status" value="1"/>
</dbReference>
<protein>
    <recommendedName>
        <fullName evidence="1">HAT C-terminal dimerisation domain-containing protein</fullName>
    </recommendedName>
</protein>
<comment type="caution">
    <text evidence="2">The sequence shown here is derived from an EMBL/GenBank/DDBJ whole genome shotgun (WGS) entry which is preliminary data.</text>
</comment>
<reference evidence="2" key="1">
    <citation type="submission" date="2023-03" db="EMBL/GenBank/DDBJ databases">
        <title>Massive genome expansion in bonnet fungi (Mycena s.s.) driven by repeated elements and novel gene families across ecological guilds.</title>
        <authorList>
            <consortium name="Lawrence Berkeley National Laboratory"/>
            <person name="Harder C.B."/>
            <person name="Miyauchi S."/>
            <person name="Viragh M."/>
            <person name="Kuo A."/>
            <person name="Thoen E."/>
            <person name="Andreopoulos B."/>
            <person name="Lu D."/>
            <person name="Skrede I."/>
            <person name="Drula E."/>
            <person name="Henrissat B."/>
            <person name="Morin E."/>
            <person name="Kohler A."/>
            <person name="Barry K."/>
            <person name="LaButti K."/>
            <person name="Morin E."/>
            <person name="Salamov A."/>
            <person name="Lipzen A."/>
            <person name="Mereny Z."/>
            <person name="Hegedus B."/>
            <person name="Baldrian P."/>
            <person name="Stursova M."/>
            <person name="Weitz H."/>
            <person name="Taylor A."/>
            <person name="Grigoriev I.V."/>
            <person name="Nagy L.G."/>
            <person name="Martin F."/>
            <person name="Kauserud H."/>
        </authorList>
    </citation>
    <scope>NUCLEOTIDE SEQUENCE</scope>
    <source>
        <strain evidence="2">CBHHK188m</strain>
    </source>
</reference>
<evidence type="ECO:0000313" key="3">
    <source>
        <dbReference type="Proteomes" id="UP001215280"/>
    </source>
</evidence>
<dbReference type="EMBL" id="JARJLG010000142">
    <property type="protein sequence ID" value="KAJ7737611.1"/>
    <property type="molecule type" value="Genomic_DNA"/>
</dbReference>
<feature type="non-terminal residue" evidence="2">
    <location>
        <position position="1"/>
    </location>
</feature>
<accession>A0AAD7MY47</accession>
<dbReference type="AlphaFoldDB" id="A0AAD7MY47"/>
<evidence type="ECO:0000259" key="1">
    <source>
        <dbReference type="Pfam" id="PF05699"/>
    </source>
</evidence>
<dbReference type="InterPro" id="IPR008906">
    <property type="entry name" value="HATC_C_dom"/>
</dbReference>
<keyword evidence="3" id="KW-1185">Reference proteome</keyword>
<dbReference type="GO" id="GO:0046983">
    <property type="term" value="F:protein dimerization activity"/>
    <property type="evidence" value="ECO:0007669"/>
    <property type="project" value="InterPro"/>
</dbReference>
<feature type="domain" description="HAT C-terminal dimerisation" evidence="1">
    <location>
        <begin position="1"/>
        <end position="51"/>
    </location>
</feature>
<proteinExistence type="predicted"/>
<evidence type="ECO:0000313" key="2">
    <source>
        <dbReference type="EMBL" id="KAJ7737611.1"/>
    </source>
</evidence>
<organism evidence="2 3">
    <name type="scientific">Mycena maculata</name>
    <dbReference type="NCBI Taxonomy" id="230809"/>
    <lineage>
        <taxon>Eukaryota</taxon>
        <taxon>Fungi</taxon>
        <taxon>Dikarya</taxon>
        <taxon>Basidiomycota</taxon>
        <taxon>Agaricomycotina</taxon>
        <taxon>Agaricomycetes</taxon>
        <taxon>Agaricomycetidae</taxon>
        <taxon>Agaricales</taxon>
        <taxon>Marasmiineae</taxon>
        <taxon>Mycenaceae</taxon>
        <taxon>Mycena</taxon>
    </lineage>
</organism>
<dbReference type="Pfam" id="PF05699">
    <property type="entry name" value="Dimer_Tnp_hAT"/>
    <property type="match status" value="1"/>
</dbReference>
<gene>
    <name evidence="2" type="ORF">DFH07DRAFT_752988</name>
</gene>
<sequence>FPYLFSAALDVLPVQASAVPCERIFSSSKETDALRRGSLSSKMFEMLQILKFIYRQDRLNFCEDLIPTEGELSVIDIDPQVIDELLAAGQTWELVVLNHAALLFRPFITLICIF</sequence>